<comment type="caution">
    <text evidence="2">The sequence shown here is derived from an EMBL/GenBank/DDBJ whole genome shotgun (WGS) entry which is preliminary data.</text>
</comment>
<keyword evidence="3" id="KW-1185">Reference proteome</keyword>
<name>A0A135LAZ5_PENPA</name>
<evidence type="ECO:0000313" key="3">
    <source>
        <dbReference type="Proteomes" id="UP000070168"/>
    </source>
</evidence>
<sequence>MVALRTQAGMDQFEIMDFYRTIADLMDSGLCIAVFLSAVSSTPLWYIIQVITLGIIEKAFGRSRTTEAGARWVADSIVLNAYATTTADIKYAQPLNV</sequence>
<dbReference type="AlphaFoldDB" id="A0A135LAZ5"/>
<keyword evidence="1" id="KW-0812">Transmembrane</keyword>
<keyword evidence="1" id="KW-0472">Membrane</keyword>
<evidence type="ECO:0000256" key="1">
    <source>
        <dbReference type="SAM" id="Phobius"/>
    </source>
</evidence>
<keyword evidence="1" id="KW-1133">Transmembrane helix</keyword>
<reference evidence="2 3" key="1">
    <citation type="journal article" date="2016" name="BMC Genomics">
        <title>Genome sequencing and secondary metabolism of the postharvest pathogen Penicillium griseofulvum.</title>
        <authorList>
            <person name="Banani H."/>
            <person name="Marcet-Houben M."/>
            <person name="Ballester A.R."/>
            <person name="Abbruscato P."/>
            <person name="Gonzalez-Candelas L."/>
            <person name="Gabaldon T."/>
            <person name="Spadaro D."/>
        </authorList>
    </citation>
    <scope>NUCLEOTIDE SEQUENCE [LARGE SCALE GENOMIC DNA]</scope>
    <source>
        <strain evidence="2 3">PG3</strain>
    </source>
</reference>
<dbReference type="OrthoDB" id="4363545at2759"/>
<dbReference type="STRING" id="5078.A0A135LAZ5"/>
<proteinExistence type="predicted"/>
<gene>
    <name evidence="2" type="ORF">PGRI_050190</name>
</gene>
<protein>
    <submittedName>
        <fullName evidence="2">Uncharacterized protein</fullName>
    </submittedName>
</protein>
<dbReference type="GeneID" id="63708032"/>
<organism evidence="2 3">
    <name type="scientific">Penicillium patulum</name>
    <name type="common">Penicillium griseofulvum</name>
    <dbReference type="NCBI Taxonomy" id="5078"/>
    <lineage>
        <taxon>Eukaryota</taxon>
        <taxon>Fungi</taxon>
        <taxon>Dikarya</taxon>
        <taxon>Ascomycota</taxon>
        <taxon>Pezizomycotina</taxon>
        <taxon>Eurotiomycetes</taxon>
        <taxon>Eurotiomycetidae</taxon>
        <taxon>Eurotiales</taxon>
        <taxon>Aspergillaceae</taxon>
        <taxon>Penicillium</taxon>
    </lineage>
</organism>
<dbReference type="RefSeq" id="XP_040644699.1">
    <property type="nucleotide sequence ID" value="XM_040792732.1"/>
</dbReference>
<evidence type="ECO:0000313" key="2">
    <source>
        <dbReference type="EMBL" id="KXG46163.1"/>
    </source>
</evidence>
<dbReference type="EMBL" id="LHQR01000069">
    <property type="protein sequence ID" value="KXG46163.1"/>
    <property type="molecule type" value="Genomic_DNA"/>
</dbReference>
<feature type="transmembrane region" description="Helical" evidence="1">
    <location>
        <begin position="32"/>
        <end position="56"/>
    </location>
</feature>
<accession>A0A135LAZ5</accession>
<dbReference type="Proteomes" id="UP000070168">
    <property type="component" value="Unassembled WGS sequence"/>
</dbReference>